<name>A0A6B0UAZ8_IXORI</name>
<organism evidence="2">
    <name type="scientific">Ixodes ricinus</name>
    <name type="common">Common tick</name>
    <name type="synonym">Acarus ricinus</name>
    <dbReference type="NCBI Taxonomy" id="34613"/>
    <lineage>
        <taxon>Eukaryota</taxon>
        <taxon>Metazoa</taxon>
        <taxon>Ecdysozoa</taxon>
        <taxon>Arthropoda</taxon>
        <taxon>Chelicerata</taxon>
        <taxon>Arachnida</taxon>
        <taxon>Acari</taxon>
        <taxon>Parasitiformes</taxon>
        <taxon>Ixodida</taxon>
        <taxon>Ixodoidea</taxon>
        <taxon>Ixodidae</taxon>
        <taxon>Ixodinae</taxon>
        <taxon>Ixodes</taxon>
    </lineage>
</organism>
<proteinExistence type="predicted"/>
<accession>A0A6B0UAZ8</accession>
<evidence type="ECO:0000256" key="1">
    <source>
        <dbReference type="SAM" id="SignalP"/>
    </source>
</evidence>
<reference evidence="2" key="1">
    <citation type="submission" date="2019-12" db="EMBL/GenBank/DDBJ databases">
        <title>An insight into the sialome of adult female Ixodes ricinus ticks feeding for 6 days.</title>
        <authorList>
            <person name="Perner J."/>
            <person name="Ribeiro J.M.C."/>
        </authorList>
    </citation>
    <scope>NUCLEOTIDE SEQUENCE</scope>
    <source>
        <strain evidence="2">Semi-engorged</strain>
        <tissue evidence="2">Salivary glands</tissue>
    </source>
</reference>
<feature type="signal peptide" evidence="1">
    <location>
        <begin position="1"/>
        <end position="26"/>
    </location>
</feature>
<feature type="chain" id="PRO_5025434832" evidence="1">
    <location>
        <begin position="27"/>
        <end position="74"/>
    </location>
</feature>
<dbReference type="EMBL" id="GIFC01001180">
    <property type="protein sequence ID" value="MXU83263.1"/>
    <property type="molecule type" value="Transcribed_RNA"/>
</dbReference>
<protein>
    <submittedName>
        <fullName evidence="2">Putative secreted protein</fullName>
    </submittedName>
</protein>
<sequence length="74" mass="7989">MLYCTPLANLFWRLCSIVCMPDGGWGFPPDASLLPTSFLRAVSILLFWRLPGSGGTDQSVLYANTDDAALHGGN</sequence>
<keyword evidence="1" id="KW-0732">Signal</keyword>
<evidence type="ECO:0000313" key="2">
    <source>
        <dbReference type="EMBL" id="MXU83263.1"/>
    </source>
</evidence>
<dbReference type="AlphaFoldDB" id="A0A6B0UAZ8"/>